<reference evidence="2" key="1">
    <citation type="submission" date="2020-06" db="EMBL/GenBank/DDBJ databases">
        <authorList>
            <person name="Li T."/>
            <person name="Hu X."/>
            <person name="Zhang T."/>
            <person name="Song X."/>
            <person name="Zhang H."/>
            <person name="Dai N."/>
            <person name="Sheng W."/>
            <person name="Hou X."/>
            <person name="Wei L."/>
        </authorList>
    </citation>
    <scope>NUCLEOTIDE SEQUENCE</scope>
    <source>
        <strain evidence="2">G01</strain>
        <tissue evidence="2">Leaf</tissue>
    </source>
</reference>
<dbReference type="GO" id="GO:0004725">
    <property type="term" value="F:protein tyrosine phosphatase activity"/>
    <property type="evidence" value="ECO:0007669"/>
    <property type="project" value="InterPro"/>
</dbReference>
<dbReference type="PANTHER" id="PTHR19134:SF449">
    <property type="entry name" value="TYROSINE-PROTEIN PHOSPHATASE 1"/>
    <property type="match status" value="1"/>
</dbReference>
<feature type="domain" description="Tyrosine-protein phosphatase" evidence="1">
    <location>
        <begin position="8"/>
        <end position="74"/>
    </location>
</feature>
<comment type="caution">
    <text evidence="2">The sequence shown here is derived from an EMBL/GenBank/DDBJ whole genome shotgun (WGS) entry which is preliminary data.</text>
</comment>
<proteinExistence type="predicted"/>
<sequence>MRASDMINRCTVALDSLNYSKNRILMSCHTSESVSRFIATQGPLSHTSEDFWEMIIQYHCPVIVMLTRLVDNYR</sequence>
<reference evidence="2" key="2">
    <citation type="journal article" date="2024" name="Plant">
        <title>Genomic evolution and insights into agronomic trait innovations of Sesamum species.</title>
        <authorList>
            <person name="Miao H."/>
            <person name="Wang L."/>
            <person name="Qu L."/>
            <person name="Liu H."/>
            <person name="Sun Y."/>
            <person name="Le M."/>
            <person name="Wang Q."/>
            <person name="Wei S."/>
            <person name="Zheng Y."/>
            <person name="Lin W."/>
            <person name="Duan Y."/>
            <person name="Cao H."/>
            <person name="Xiong S."/>
            <person name="Wang X."/>
            <person name="Wei L."/>
            <person name="Li C."/>
            <person name="Ma Q."/>
            <person name="Ju M."/>
            <person name="Zhao R."/>
            <person name="Li G."/>
            <person name="Mu C."/>
            <person name="Tian Q."/>
            <person name="Mei H."/>
            <person name="Zhang T."/>
            <person name="Gao T."/>
            <person name="Zhang H."/>
        </authorList>
    </citation>
    <scope>NUCLEOTIDE SEQUENCE</scope>
    <source>
        <strain evidence="2">G01</strain>
    </source>
</reference>
<dbReference type="PANTHER" id="PTHR19134">
    <property type="entry name" value="RECEPTOR-TYPE TYROSINE-PROTEIN PHOSPHATASE"/>
    <property type="match status" value="1"/>
</dbReference>
<dbReference type="EMBL" id="JACGWK010001646">
    <property type="protein sequence ID" value="KAL0284537.1"/>
    <property type="molecule type" value="Genomic_DNA"/>
</dbReference>
<dbReference type="InterPro" id="IPR029021">
    <property type="entry name" value="Prot-tyrosine_phosphatase-like"/>
</dbReference>
<dbReference type="InterPro" id="IPR000242">
    <property type="entry name" value="PTP_cat"/>
</dbReference>
<evidence type="ECO:0000259" key="1">
    <source>
        <dbReference type="PROSITE" id="PS50055"/>
    </source>
</evidence>
<dbReference type="Gene3D" id="3.90.190.10">
    <property type="entry name" value="Protein tyrosine phosphatase superfamily"/>
    <property type="match status" value="1"/>
</dbReference>
<dbReference type="InterPro" id="IPR050348">
    <property type="entry name" value="Protein-Tyr_Phosphatase"/>
</dbReference>
<protein>
    <submittedName>
        <fullName evidence="2">Protein-tyrosine-phosphatase PTP1</fullName>
    </submittedName>
</protein>
<name>A0AAW2IRE1_9LAMI</name>
<feature type="non-terminal residue" evidence="2">
    <location>
        <position position="74"/>
    </location>
</feature>
<dbReference type="SUPFAM" id="SSF52799">
    <property type="entry name" value="(Phosphotyrosine protein) phosphatases II"/>
    <property type="match status" value="1"/>
</dbReference>
<dbReference type="PROSITE" id="PS50055">
    <property type="entry name" value="TYR_PHOSPHATASE_PTP"/>
    <property type="match status" value="1"/>
</dbReference>
<accession>A0AAW2IRE1</accession>
<organism evidence="2">
    <name type="scientific">Sesamum angustifolium</name>
    <dbReference type="NCBI Taxonomy" id="2727405"/>
    <lineage>
        <taxon>Eukaryota</taxon>
        <taxon>Viridiplantae</taxon>
        <taxon>Streptophyta</taxon>
        <taxon>Embryophyta</taxon>
        <taxon>Tracheophyta</taxon>
        <taxon>Spermatophyta</taxon>
        <taxon>Magnoliopsida</taxon>
        <taxon>eudicotyledons</taxon>
        <taxon>Gunneridae</taxon>
        <taxon>Pentapetalae</taxon>
        <taxon>asterids</taxon>
        <taxon>lamiids</taxon>
        <taxon>Lamiales</taxon>
        <taxon>Pedaliaceae</taxon>
        <taxon>Sesamum</taxon>
    </lineage>
</organism>
<dbReference type="Pfam" id="PF00102">
    <property type="entry name" value="Y_phosphatase"/>
    <property type="match status" value="1"/>
</dbReference>
<gene>
    <name evidence="2" type="ORF">Sangu_2820500</name>
</gene>
<evidence type="ECO:0000313" key="2">
    <source>
        <dbReference type="EMBL" id="KAL0284537.1"/>
    </source>
</evidence>
<dbReference type="AlphaFoldDB" id="A0AAW2IRE1"/>